<dbReference type="InterPro" id="IPR010727">
    <property type="entry name" value="DUF1302"/>
</dbReference>
<feature type="chain" id="PRO_5034377580" description="DUF1302 domain-containing protein" evidence="1">
    <location>
        <begin position="41"/>
        <end position="608"/>
    </location>
</feature>
<dbReference type="EMBL" id="CABVIE010000013">
    <property type="protein sequence ID" value="VVP26668.1"/>
    <property type="molecule type" value="Genomic_DNA"/>
</dbReference>
<gene>
    <name evidence="2" type="ORF">PS900_04141</name>
</gene>
<dbReference type="AlphaFoldDB" id="A0A8H2NUW7"/>
<comment type="caution">
    <text evidence="2">The sequence shown here is derived from an EMBL/GenBank/DDBJ whole genome shotgun (WGS) entry which is preliminary data.</text>
</comment>
<keyword evidence="1" id="KW-0732">Signal</keyword>
<proteinExistence type="predicted"/>
<evidence type="ECO:0000313" key="3">
    <source>
        <dbReference type="Proteomes" id="UP000325723"/>
    </source>
</evidence>
<name>A0A8H2NUW7_PSEFL</name>
<evidence type="ECO:0000313" key="2">
    <source>
        <dbReference type="EMBL" id="VVP26668.1"/>
    </source>
</evidence>
<evidence type="ECO:0008006" key="4">
    <source>
        <dbReference type="Google" id="ProtNLM"/>
    </source>
</evidence>
<dbReference type="Proteomes" id="UP000325723">
    <property type="component" value="Unassembled WGS sequence"/>
</dbReference>
<dbReference type="Pfam" id="PF06980">
    <property type="entry name" value="DUF1302"/>
    <property type="match status" value="1"/>
</dbReference>
<protein>
    <recommendedName>
        <fullName evidence="4">DUF1302 domain-containing protein</fullName>
    </recommendedName>
</protein>
<accession>A0A8H2NUW7</accession>
<evidence type="ECO:0000256" key="1">
    <source>
        <dbReference type="SAM" id="SignalP"/>
    </source>
</evidence>
<feature type="signal peptide" evidence="1">
    <location>
        <begin position="1"/>
        <end position="40"/>
    </location>
</feature>
<sequence>MSMKQLAPPRTRARRINHLHPGFSVAGIALAALACPMAQATSWQVNDDWSLTTNTTLTLGNSWALRNADPDQLTVADARSIGKRGEGINYSADDGKLNFDKGDTISQVFKGLTEFDLNDGGQGAFVRFKYWYDHAYETGNGDFTRFDDSGWQDLAKFQGFEVLDLYAWKNFEVNDHQLNVKLGKQVLSWGEALFLQNGINAINPLDASAFNRPGVELKEGQLPVEMLSFSYDLADTLSLEGFYQYNFRPSVFDGCGTFFSVSDNTQEGCQFNKVIVNPPGNLTTAQAIRARAYETRGASDWPSDGGQYGLALRKTLDSLNDAELGFYYANYHSRTPLVNGTVRTSLAAGTLPTGTYNTVYPEDIRLFGISLSGVVGSTAVFSELSYRPNQPLSFNASDVVATIAGSGASTPIFDGVAPPLGSDVQGYTRKKVWQYSLGATNNVSNVLGAQKLTWAAEAGANWIDDINLNEERLGRASVFGRVQNSGAACFTPSAGGLSPSQAADKNADFCNTHGYTTGFSWGYRLRAALAYESLIPATVVTPSLNFRHDVEGYGPNFQEGQMAAGAALTFDYRNNYSLELAYNDFFGTNKFSTIDDRDFASVTLKASF</sequence>
<organism evidence="2 3">
    <name type="scientific">Pseudomonas fluorescens</name>
    <dbReference type="NCBI Taxonomy" id="294"/>
    <lineage>
        <taxon>Bacteria</taxon>
        <taxon>Pseudomonadati</taxon>
        <taxon>Pseudomonadota</taxon>
        <taxon>Gammaproteobacteria</taxon>
        <taxon>Pseudomonadales</taxon>
        <taxon>Pseudomonadaceae</taxon>
        <taxon>Pseudomonas</taxon>
    </lineage>
</organism>
<dbReference type="PROSITE" id="PS51257">
    <property type="entry name" value="PROKAR_LIPOPROTEIN"/>
    <property type="match status" value="1"/>
</dbReference>
<reference evidence="2 3" key="1">
    <citation type="submission" date="2019-09" db="EMBL/GenBank/DDBJ databases">
        <authorList>
            <person name="Chandra G."/>
            <person name="Truman W A."/>
        </authorList>
    </citation>
    <scope>NUCLEOTIDE SEQUENCE [LARGE SCALE GENOMIC DNA]</scope>
    <source>
        <strain evidence="2">PS900</strain>
    </source>
</reference>